<organism evidence="9 10">
    <name type="scientific">Heracleum sosnowskyi</name>
    <dbReference type="NCBI Taxonomy" id="360622"/>
    <lineage>
        <taxon>Eukaryota</taxon>
        <taxon>Viridiplantae</taxon>
        <taxon>Streptophyta</taxon>
        <taxon>Embryophyta</taxon>
        <taxon>Tracheophyta</taxon>
        <taxon>Spermatophyta</taxon>
        <taxon>Magnoliopsida</taxon>
        <taxon>eudicotyledons</taxon>
        <taxon>Gunneridae</taxon>
        <taxon>Pentapetalae</taxon>
        <taxon>asterids</taxon>
        <taxon>campanulids</taxon>
        <taxon>Apiales</taxon>
        <taxon>Apiaceae</taxon>
        <taxon>Apioideae</taxon>
        <taxon>apioid superclade</taxon>
        <taxon>Tordylieae</taxon>
        <taxon>Tordyliinae</taxon>
        <taxon>Heracleum</taxon>
    </lineage>
</organism>
<evidence type="ECO:0000256" key="2">
    <source>
        <dbReference type="ARBA" id="ARBA00022723"/>
    </source>
</evidence>
<dbReference type="PANTHER" id="PTHR47165:SF4">
    <property type="entry name" value="OS03G0429900 PROTEIN"/>
    <property type="match status" value="1"/>
</dbReference>
<dbReference type="Pfam" id="PF02721">
    <property type="entry name" value="DUF223"/>
    <property type="match status" value="1"/>
</dbReference>
<proteinExistence type="inferred from homology"/>
<gene>
    <name evidence="9" type="ORF">POM88_023287</name>
</gene>
<dbReference type="InterPro" id="IPR047192">
    <property type="entry name" value="Euk_RPA1_DBD_C"/>
</dbReference>
<dbReference type="InterPro" id="IPR003871">
    <property type="entry name" value="RFA1B/D_OB_1st"/>
</dbReference>
<comment type="similarity">
    <text evidence="1">Belongs to the replication factor A protein 1 family.</text>
</comment>
<dbReference type="GO" id="GO:0008270">
    <property type="term" value="F:zinc ion binding"/>
    <property type="evidence" value="ECO:0007669"/>
    <property type="project" value="UniProtKB-KW"/>
</dbReference>
<feature type="region of interest" description="Disordered" evidence="6">
    <location>
        <begin position="534"/>
        <end position="589"/>
    </location>
</feature>
<reference evidence="9" key="2">
    <citation type="submission" date="2023-05" db="EMBL/GenBank/DDBJ databases">
        <authorList>
            <person name="Schelkunov M.I."/>
        </authorList>
    </citation>
    <scope>NUCLEOTIDE SEQUENCE</scope>
    <source>
        <strain evidence="9">Hsosn_3</strain>
        <tissue evidence="9">Leaf</tissue>
    </source>
</reference>
<dbReference type="EMBL" id="JAUIZM010000005">
    <property type="protein sequence ID" value="KAK1385552.1"/>
    <property type="molecule type" value="Genomic_DNA"/>
</dbReference>
<dbReference type="GO" id="GO:0003677">
    <property type="term" value="F:DNA binding"/>
    <property type="evidence" value="ECO:0007669"/>
    <property type="project" value="UniProtKB-KW"/>
</dbReference>
<feature type="compositionally biased region" description="Basic and acidic residues" evidence="6">
    <location>
        <begin position="574"/>
        <end position="589"/>
    </location>
</feature>
<evidence type="ECO:0008006" key="11">
    <source>
        <dbReference type="Google" id="ProtNLM"/>
    </source>
</evidence>
<evidence type="ECO:0000256" key="4">
    <source>
        <dbReference type="ARBA" id="ARBA00022833"/>
    </source>
</evidence>
<dbReference type="CDD" id="cd04480">
    <property type="entry name" value="RPA1_DBD_A_like"/>
    <property type="match status" value="1"/>
</dbReference>
<accession>A0AAD8IGQ2</accession>
<evidence type="ECO:0000313" key="9">
    <source>
        <dbReference type="EMBL" id="KAK1385552.1"/>
    </source>
</evidence>
<sequence length="589" mass="67906">MTRTYQYLKELTYNKEDSIIKVRITREWKPKNPNTGHILNKSYVIMDEQGTLFHVQLPIRQIEDYTERIIQVGKIYMISKFAIVAAGKEYRPVTGDKIINFTRNTVIQRLGNEIAIPRHGFELTTFTEARSRVGEFKTLMDVVGKLNSFTPIQSLSNDKEKLEIIIQDDNATQYFINIDHPAANKLRNSGADDQLIPAVIPRIQNPGQLMLDNVNHLTIQNLYDTKLPDGKQEIFCSTDAMVVGIVPNYGWFYTGCNLCNTSMADTVKCKKCVGKDTRPEKKYKVFMKVEDQTSNTTLLLWNKCVMDLVKVPVQHVLENDEEANPTNIPPILKNIVGRRFKFYLKITENNTIEKKEEFTVIRVQEIKHEEIRDVVVEENSQPLKSTKKKDDSSNADTDDENLNWKENSQLPIDVEKEIPNTTKIPRNATKKQAELVNIHKSGTHVDPTKRNKGSYSKKIPKYFSHEKDKKTYTIEPFPPSSDTDFQVGNQKSNNANICNEAVKNDIRMKKRKQPKKKEVVAKEFKKLSQVPVENKSATHVDTTKSNTRSYIKKIPKDFPHEKDKKTYTTVSKQIPKDFSHQKDKKTYTM</sequence>
<feature type="compositionally biased region" description="Basic and acidic residues" evidence="6">
    <location>
        <begin position="554"/>
        <end position="566"/>
    </location>
</feature>
<reference evidence="9" key="1">
    <citation type="submission" date="2023-02" db="EMBL/GenBank/DDBJ databases">
        <title>Genome of toxic invasive species Heracleum sosnowskyi carries increased number of genes despite the absence of recent whole-genome duplications.</title>
        <authorList>
            <person name="Schelkunov M."/>
            <person name="Shtratnikova V."/>
            <person name="Makarenko M."/>
            <person name="Klepikova A."/>
            <person name="Omelchenko D."/>
            <person name="Novikova G."/>
            <person name="Obukhova E."/>
            <person name="Bogdanov V."/>
            <person name="Penin A."/>
            <person name="Logacheva M."/>
        </authorList>
    </citation>
    <scope>NUCLEOTIDE SEQUENCE</scope>
    <source>
        <strain evidence="9">Hsosn_3</strain>
        <tissue evidence="9">Leaf</tissue>
    </source>
</reference>
<evidence type="ECO:0000256" key="5">
    <source>
        <dbReference type="ARBA" id="ARBA00023125"/>
    </source>
</evidence>
<feature type="region of interest" description="Disordered" evidence="6">
    <location>
        <begin position="377"/>
        <end position="404"/>
    </location>
</feature>
<dbReference type="InterPro" id="IPR013955">
    <property type="entry name" value="Rep_factor-A_C"/>
</dbReference>
<evidence type="ECO:0000256" key="3">
    <source>
        <dbReference type="ARBA" id="ARBA00022771"/>
    </source>
</evidence>
<evidence type="ECO:0000259" key="7">
    <source>
        <dbReference type="Pfam" id="PF02721"/>
    </source>
</evidence>
<evidence type="ECO:0000256" key="6">
    <source>
        <dbReference type="SAM" id="MobiDB-lite"/>
    </source>
</evidence>
<dbReference type="Proteomes" id="UP001237642">
    <property type="component" value="Unassembled WGS sequence"/>
</dbReference>
<keyword evidence="2" id="KW-0479">Metal-binding</keyword>
<dbReference type="Gene3D" id="2.40.50.140">
    <property type="entry name" value="Nucleic acid-binding proteins"/>
    <property type="match status" value="2"/>
</dbReference>
<comment type="caution">
    <text evidence="9">The sequence shown here is derived from an EMBL/GenBank/DDBJ whole genome shotgun (WGS) entry which is preliminary data.</text>
</comment>
<dbReference type="PANTHER" id="PTHR47165">
    <property type="entry name" value="OS03G0429900 PROTEIN"/>
    <property type="match status" value="1"/>
</dbReference>
<dbReference type="InterPro" id="IPR012340">
    <property type="entry name" value="NA-bd_OB-fold"/>
</dbReference>
<keyword evidence="4" id="KW-0862">Zinc</keyword>
<dbReference type="AlphaFoldDB" id="A0AAD8IGQ2"/>
<dbReference type="CDD" id="cd04476">
    <property type="entry name" value="RPA1_DBD_C"/>
    <property type="match status" value="1"/>
</dbReference>
<protein>
    <recommendedName>
        <fullName evidence="11">Replication factor A C-terminal domain-containing protein</fullName>
    </recommendedName>
</protein>
<keyword evidence="3" id="KW-0863">Zinc-finger</keyword>
<dbReference type="SUPFAM" id="SSF50249">
    <property type="entry name" value="Nucleic acid-binding proteins"/>
    <property type="match status" value="2"/>
</dbReference>
<keyword evidence="5" id="KW-0238">DNA-binding</keyword>
<feature type="domain" description="Replication protein A 70 kDa DNA-binding subunit B/D first OB fold" evidence="7">
    <location>
        <begin position="5"/>
        <end position="108"/>
    </location>
</feature>
<keyword evidence="10" id="KW-1185">Reference proteome</keyword>
<evidence type="ECO:0000313" key="10">
    <source>
        <dbReference type="Proteomes" id="UP001237642"/>
    </source>
</evidence>
<feature type="domain" description="Replication factor A C-terminal" evidence="8">
    <location>
        <begin position="235"/>
        <end position="370"/>
    </location>
</feature>
<evidence type="ECO:0000259" key="8">
    <source>
        <dbReference type="Pfam" id="PF08646"/>
    </source>
</evidence>
<evidence type="ECO:0000256" key="1">
    <source>
        <dbReference type="ARBA" id="ARBA00005690"/>
    </source>
</evidence>
<dbReference type="Pfam" id="PF08646">
    <property type="entry name" value="Rep_fac-A_C"/>
    <property type="match status" value="1"/>
</dbReference>
<name>A0AAD8IGQ2_9APIA</name>